<sequence length="308" mass="35000">MFSTLRSIISAIVGRTTSVPSPSILHGRPTQAPTSRHEIRELLASALSEKCSCEICSSAEYSNQATLCPVEHAPTDIIIQPCRQPMLQDPETDLWPYNAMHLARATVRYFTRSIKQFDKYQRMSAAYCRNMFQDEEFMGALNKEDCRNTLNEGLMLILVRNLGQVFFFGEVNVVEFRWGEKDDKSVDTDGPYTMTIHPTAYDEEVGTPRSMQRIGAILHELTRLFLRANSCACCMWASTDNFNQVGRGRAWHIIAKAIEEADHFLLSLDYIDLRRQACLIADVQDNFDRPSLHDIRAYGFADLLEEGA</sequence>
<evidence type="ECO:0000313" key="2">
    <source>
        <dbReference type="Proteomes" id="UP001152607"/>
    </source>
</evidence>
<dbReference type="AlphaFoldDB" id="A0A9W4XYJ7"/>
<proteinExistence type="predicted"/>
<reference evidence="1" key="1">
    <citation type="submission" date="2023-01" db="EMBL/GenBank/DDBJ databases">
        <authorList>
            <person name="Van Ghelder C."/>
            <person name="Rancurel C."/>
        </authorList>
    </citation>
    <scope>NUCLEOTIDE SEQUENCE</scope>
    <source>
        <strain evidence="1">CNCM I-4278</strain>
    </source>
</reference>
<protein>
    <submittedName>
        <fullName evidence="1">Uncharacterized protein</fullName>
    </submittedName>
</protein>
<dbReference type="Proteomes" id="UP001152607">
    <property type="component" value="Unassembled WGS sequence"/>
</dbReference>
<name>A0A9W4XYJ7_9PLEO</name>
<keyword evidence="2" id="KW-1185">Reference proteome</keyword>
<dbReference type="OrthoDB" id="3796205at2759"/>
<comment type="caution">
    <text evidence="1">The sequence shown here is derived from an EMBL/GenBank/DDBJ whole genome shotgun (WGS) entry which is preliminary data.</text>
</comment>
<organism evidence="1 2">
    <name type="scientific">Periconia digitata</name>
    <dbReference type="NCBI Taxonomy" id="1303443"/>
    <lineage>
        <taxon>Eukaryota</taxon>
        <taxon>Fungi</taxon>
        <taxon>Dikarya</taxon>
        <taxon>Ascomycota</taxon>
        <taxon>Pezizomycotina</taxon>
        <taxon>Dothideomycetes</taxon>
        <taxon>Pleosporomycetidae</taxon>
        <taxon>Pleosporales</taxon>
        <taxon>Massarineae</taxon>
        <taxon>Periconiaceae</taxon>
        <taxon>Periconia</taxon>
    </lineage>
</organism>
<evidence type="ECO:0000313" key="1">
    <source>
        <dbReference type="EMBL" id="CAI6339832.1"/>
    </source>
</evidence>
<gene>
    <name evidence="1" type="ORF">PDIGIT_LOCUS12996</name>
</gene>
<dbReference type="EMBL" id="CAOQHR010000009">
    <property type="protein sequence ID" value="CAI6339832.1"/>
    <property type="molecule type" value="Genomic_DNA"/>
</dbReference>
<accession>A0A9W4XYJ7</accession>